<dbReference type="EMBL" id="JAGSOH010000100">
    <property type="protein sequence ID" value="MBR7829798.1"/>
    <property type="molecule type" value="Genomic_DNA"/>
</dbReference>
<evidence type="ECO:0000259" key="3">
    <source>
        <dbReference type="Pfam" id="PF10017"/>
    </source>
</evidence>
<dbReference type="InterPro" id="IPR017804">
    <property type="entry name" value="MeTrfase_EgtD-like"/>
</dbReference>
<feature type="domain" description="Histidine-specific methyltransferase SAM-dependent" evidence="3">
    <location>
        <begin position="22"/>
        <end position="324"/>
    </location>
</feature>
<dbReference type="Pfam" id="PF10017">
    <property type="entry name" value="Methyltransf_33"/>
    <property type="match status" value="1"/>
</dbReference>
<comment type="caution">
    <text evidence="4">The sequence shown here is derived from an EMBL/GenBank/DDBJ whole genome shotgun (WGS) entry which is preliminary data.</text>
</comment>
<dbReference type="PIRSF" id="PIRSF018005">
    <property type="entry name" value="UCP018005"/>
    <property type="match status" value="1"/>
</dbReference>
<dbReference type="EC" id="2.1.1.44" evidence="4"/>
<organism evidence="4 5">
    <name type="scientific">Actinospica acidithermotolerans</name>
    <dbReference type="NCBI Taxonomy" id="2828514"/>
    <lineage>
        <taxon>Bacteria</taxon>
        <taxon>Bacillati</taxon>
        <taxon>Actinomycetota</taxon>
        <taxon>Actinomycetes</taxon>
        <taxon>Catenulisporales</taxon>
        <taxon>Actinospicaceae</taxon>
        <taxon>Actinospica</taxon>
    </lineage>
</organism>
<evidence type="ECO:0000313" key="5">
    <source>
        <dbReference type="Proteomes" id="UP000676325"/>
    </source>
</evidence>
<sequence>MNTTRFTLDHRLPADHYLAGLRADVTRGLTAAPRTLSPKWFYDERGSELFERITALPEYYLTRAEYEILTGHAAEIAEACGARTLVELGSGSSRKTRVLLDALLGAGTLERYVPVDVSSTALVAAGEALCVEYPKLDVAATVTDFEDDLVLSDDDPAPRMLAFLGSTLGNFDPAQRRALYAEFLEALRPDDSLLLGADLVKDESVLIPAYNDGLGITAEFNKNVLAVLNRELNADFHLAEFDHHAEWNAQEERIEMYLRSRSPQTVKIRALDLVVDFDADEDLRTELSCKFRRPGLTAELEAGGFAVTRWWTDRAERFALLLARPVH</sequence>
<dbReference type="InterPro" id="IPR035094">
    <property type="entry name" value="EgtD"/>
</dbReference>
<dbReference type="Gene3D" id="3.40.50.150">
    <property type="entry name" value="Vaccinia Virus protein VP39"/>
    <property type="match status" value="1"/>
</dbReference>
<proteinExistence type="predicted"/>
<reference evidence="4" key="1">
    <citation type="submission" date="2021-04" db="EMBL/GenBank/DDBJ databases">
        <title>Genome based classification of Actinospica acidithermotolerans sp. nov., an actinobacterium isolated from an Indonesian hot spring.</title>
        <authorList>
            <person name="Kusuma A.B."/>
            <person name="Putra K.E."/>
            <person name="Nafisah S."/>
            <person name="Loh J."/>
            <person name="Nouioui I."/>
            <person name="Goodfellow M."/>
        </authorList>
    </citation>
    <scope>NUCLEOTIDE SEQUENCE</scope>
    <source>
        <strain evidence="4">MGRD01-02</strain>
    </source>
</reference>
<gene>
    <name evidence="4" type="primary">egtD</name>
    <name evidence="4" type="ORF">KDK95_26070</name>
</gene>
<accession>A0A941IM96</accession>
<dbReference type="InterPro" id="IPR029063">
    <property type="entry name" value="SAM-dependent_MTases_sf"/>
</dbReference>
<dbReference type="Proteomes" id="UP000676325">
    <property type="component" value="Unassembled WGS sequence"/>
</dbReference>
<dbReference type="GO" id="GO:0032259">
    <property type="term" value="P:methylation"/>
    <property type="evidence" value="ECO:0007669"/>
    <property type="project" value="UniProtKB-KW"/>
</dbReference>
<keyword evidence="1 4" id="KW-0489">Methyltransferase</keyword>
<dbReference type="SUPFAM" id="SSF53335">
    <property type="entry name" value="S-adenosyl-L-methionine-dependent methyltransferases"/>
    <property type="match status" value="1"/>
</dbReference>
<evidence type="ECO:0000256" key="2">
    <source>
        <dbReference type="ARBA" id="ARBA00022679"/>
    </source>
</evidence>
<name>A0A941IM96_9ACTN</name>
<dbReference type="PANTHER" id="PTHR43397">
    <property type="entry name" value="ERGOTHIONEINE BIOSYNTHESIS PROTEIN 1"/>
    <property type="match status" value="1"/>
</dbReference>
<dbReference type="GO" id="GO:0052706">
    <property type="term" value="F:L-histidine N(alpha)-methyltransferase activity"/>
    <property type="evidence" value="ECO:0007669"/>
    <property type="project" value="UniProtKB-EC"/>
</dbReference>
<dbReference type="NCBIfam" id="TIGR03438">
    <property type="entry name" value="egtD_ergothio"/>
    <property type="match status" value="1"/>
</dbReference>
<keyword evidence="2 4" id="KW-0808">Transferase</keyword>
<dbReference type="InterPro" id="IPR051128">
    <property type="entry name" value="EgtD_Methyltrsf_superfamily"/>
</dbReference>
<evidence type="ECO:0000256" key="1">
    <source>
        <dbReference type="ARBA" id="ARBA00022603"/>
    </source>
</evidence>
<protein>
    <submittedName>
        <fullName evidence="4">L-histidine N(Alpha)-methyltransferase</fullName>
        <ecNumber evidence="4">2.1.1.44</ecNumber>
    </submittedName>
</protein>
<evidence type="ECO:0000313" key="4">
    <source>
        <dbReference type="EMBL" id="MBR7829798.1"/>
    </source>
</evidence>
<dbReference type="RefSeq" id="WP_212520931.1">
    <property type="nucleotide sequence ID" value="NZ_JAGSOH010000100.1"/>
</dbReference>
<dbReference type="AlphaFoldDB" id="A0A941IM96"/>
<dbReference type="PANTHER" id="PTHR43397:SF1">
    <property type="entry name" value="ERGOTHIONEINE BIOSYNTHESIS PROTEIN 1"/>
    <property type="match status" value="1"/>
</dbReference>
<keyword evidence="5" id="KW-1185">Reference proteome</keyword>
<dbReference type="InterPro" id="IPR019257">
    <property type="entry name" value="MeTrfase_dom"/>
</dbReference>